<comment type="caution">
    <text evidence="2">The sequence shown here is derived from an EMBL/GenBank/DDBJ whole genome shotgun (WGS) entry which is preliminary data.</text>
</comment>
<organism evidence="2 3">
    <name type="scientific">Lichtheimia corymbifera JMRC:FSU:9682</name>
    <dbReference type="NCBI Taxonomy" id="1263082"/>
    <lineage>
        <taxon>Eukaryota</taxon>
        <taxon>Fungi</taxon>
        <taxon>Fungi incertae sedis</taxon>
        <taxon>Mucoromycota</taxon>
        <taxon>Mucoromycotina</taxon>
        <taxon>Mucoromycetes</taxon>
        <taxon>Mucorales</taxon>
        <taxon>Lichtheimiaceae</taxon>
        <taxon>Lichtheimia</taxon>
    </lineage>
</organism>
<sequence length="408" mass="45854">MILVNVDTCHKTGTLVYANDTNAAFDPPAPMFDCTQCKSHIYHGKLIPALMLLKKQATENSNPTTTSMQDVTPTTTTNIEPNTAVPPPIDCHTSTETPAWILDINKRLDAHDQLLHDFNEFRVEMQKLVEENVALKKRTAASKHAPSQQPTTTQPTATSTPSTPPPPPSPKSSPKSTWADKARVAAKRKPTPSRKAIAAVARHFQPTTDNHGYKFVYIPLRHYMTTSKLRQSLRTLRIENARILDIHFPQRLLAALLAHNDFADDLELALTKKGIPTKIYDPLDPANLVDPKWHEENVTEEQRKEQCRILYQQKLTKALAFIREPVKFSVARYFYTKDMISQADFEKFRPPTRPKTQEQQEKAALHALGAPVSTPEDYDNNDNTAMDEDTIPPSASIPPATNNNIENQ</sequence>
<accession>A0A068S1G7</accession>
<protein>
    <submittedName>
        <fullName evidence="2">Uncharacterized protein</fullName>
    </submittedName>
</protein>
<feature type="compositionally biased region" description="Acidic residues" evidence="1">
    <location>
        <begin position="376"/>
        <end position="390"/>
    </location>
</feature>
<dbReference type="AlphaFoldDB" id="A0A068S1G7"/>
<name>A0A068S1G7_9FUNG</name>
<evidence type="ECO:0000313" key="2">
    <source>
        <dbReference type="EMBL" id="CDH56233.1"/>
    </source>
</evidence>
<dbReference type="STRING" id="1263082.A0A068S1G7"/>
<evidence type="ECO:0000256" key="1">
    <source>
        <dbReference type="SAM" id="MobiDB-lite"/>
    </source>
</evidence>
<feature type="compositionally biased region" description="Pro residues" evidence="1">
    <location>
        <begin position="162"/>
        <end position="171"/>
    </location>
</feature>
<dbReference type="EMBL" id="CBTN010000036">
    <property type="protein sequence ID" value="CDH56233.1"/>
    <property type="molecule type" value="Genomic_DNA"/>
</dbReference>
<feature type="compositionally biased region" description="Polar residues" evidence="1">
    <location>
        <begin position="399"/>
        <end position="408"/>
    </location>
</feature>
<feature type="compositionally biased region" description="Low complexity" evidence="1">
    <location>
        <begin position="145"/>
        <end position="161"/>
    </location>
</feature>
<gene>
    <name evidence="2" type="ORF">LCOR_07305.1</name>
</gene>
<feature type="compositionally biased region" description="Low complexity" evidence="1">
    <location>
        <begin position="72"/>
        <end position="83"/>
    </location>
</feature>
<keyword evidence="3" id="KW-1185">Reference proteome</keyword>
<dbReference type="OrthoDB" id="2206543at2759"/>
<feature type="region of interest" description="Disordered" evidence="1">
    <location>
        <begin position="138"/>
        <end position="195"/>
    </location>
</feature>
<feature type="compositionally biased region" description="Basic and acidic residues" evidence="1">
    <location>
        <begin position="346"/>
        <end position="364"/>
    </location>
</feature>
<feature type="compositionally biased region" description="Polar residues" evidence="1">
    <location>
        <begin position="60"/>
        <end position="71"/>
    </location>
</feature>
<dbReference type="VEuPathDB" id="FungiDB:LCOR_07305.1"/>
<evidence type="ECO:0000313" key="3">
    <source>
        <dbReference type="Proteomes" id="UP000027586"/>
    </source>
</evidence>
<proteinExistence type="predicted"/>
<feature type="region of interest" description="Disordered" evidence="1">
    <location>
        <begin position="346"/>
        <end position="408"/>
    </location>
</feature>
<feature type="region of interest" description="Disordered" evidence="1">
    <location>
        <begin position="60"/>
        <end position="87"/>
    </location>
</feature>
<reference evidence="2" key="1">
    <citation type="submission" date="2013-08" db="EMBL/GenBank/DDBJ databases">
        <title>Gene expansion shapes genome architecture in the human pathogen Lichtheimia corymbifera: an evolutionary genomics analysis in the ancient terrestrial Mucorales (Mucoromycotina).</title>
        <authorList>
            <person name="Schwartze V.U."/>
            <person name="Winter S."/>
            <person name="Shelest E."/>
            <person name="Marcet-Houben M."/>
            <person name="Horn F."/>
            <person name="Wehner S."/>
            <person name="Hoffmann K."/>
            <person name="Riege K."/>
            <person name="Sammeth M."/>
            <person name="Nowrousian M."/>
            <person name="Valiante V."/>
            <person name="Linde J."/>
            <person name="Jacobsen I.D."/>
            <person name="Marz M."/>
            <person name="Brakhage A.A."/>
            <person name="Gabaldon T."/>
            <person name="Bocker S."/>
            <person name="Voigt K."/>
        </authorList>
    </citation>
    <scope>NUCLEOTIDE SEQUENCE [LARGE SCALE GENOMIC DNA]</scope>
    <source>
        <strain evidence="2">FSU 9682</strain>
    </source>
</reference>
<dbReference type="Proteomes" id="UP000027586">
    <property type="component" value="Unassembled WGS sequence"/>
</dbReference>